<keyword evidence="10" id="KW-0670">Pyruvate</keyword>
<reference evidence="14" key="1">
    <citation type="submission" date="2025-08" db="UniProtKB">
        <authorList>
            <consortium name="RefSeq"/>
        </authorList>
    </citation>
    <scope>IDENTIFICATION</scope>
    <source>
        <tissue evidence="14">Whole Larva</tissue>
    </source>
</reference>
<sequence>CLHCFQVKGVTYSLEKFLGENVWNKNNNGNCDYHKSLLCKSHKNTTLYQCIIYLAPGDYHRFHSPAEWTPSYRRHICGELLSVNPSIAKWIPGLFCLNERAVYVGEWEHGFFSYTAVGATNVGSVKVYFDKTLQTNHKKSPIANEKLLDRNINLGKGDMIGEFRMGSTIVLLFEAPKNFQFNIRPGQRVQMGQGIGCTSNAAKESKAKEV</sequence>
<keyword evidence="6" id="KW-0443">Lipid metabolism</keyword>
<name>A0ABM1MNF5_NICVS</name>
<dbReference type="RefSeq" id="XP_017776105.1">
    <property type="nucleotide sequence ID" value="XM_017920616.1"/>
</dbReference>
<keyword evidence="5" id="KW-0210">Decarboxylase</keyword>
<feature type="non-terminal residue" evidence="14">
    <location>
        <position position="1"/>
    </location>
</feature>
<dbReference type="InterPro" id="IPR003817">
    <property type="entry name" value="PS_Dcarbxylase"/>
</dbReference>
<keyword evidence="13" id="KW-1185">Reference proteome</keyword>
<comment type="pathway">
    <text evidence="11">Phospholipid metabolism; phosphatidylethanolamine biosynthesis.</text>
</comment>
<keyword evidence="9" id="KW-1208">Phospholipid metabolism</keyword>
<dbReference type="PANTHER" id="PTHR10067:SF6">
    <property type="entry name" value="PHOSPHATIDYLSERINE DECARBOXYLASE PROENZYME, MITOCHONDRIAL"/>
    <property type="match status" value="1"/>
</dbReference>
<comment type="function">
    <text evidence="12">Catalyzes the formation of phosphatidylethanolamine (PtdEtn) from phosphatidylserine (PtdSer). Plays a central role in phospholipid metabolism and in the interorganelle trafficking of phosphatidylserine. May be involved in lipid droplet biogenesis at the endoplasmic reticulum membrane.</text>
</comment>
<evidence type="ECO:0000256" key="4">
    <source>
        <dbReference type="ARBA" id="ARBA00022516"/>
    </source>
</evidence>
<evidence type="ECO:0000256" key="7">
    <source>
        <dbReference type="ARBA" id="ARBA00023209"/>
    </source>
</evidence>
<dbReference type="Pfam" id="PF02666">
    <property type="entry name" value="PS_Dcarbxylase"/>
    <property type="match status" value="1"/>
</dbReference>
<organism evidence="13 14">
    <name type="scientific">Nicrophorus vespilloides</name>
    <name type="common">Boreal carrion beetle</name>
    <dbReference type="NCBI Taxonomy" id="110193"/>
    <lineage>
        <taxon>Eukaryota</taxon>
        <taxon>Metazoa</taxon>
        <taxon>Ecdysozoa</taxon>
        <taxon>Arthropoda</taxon>
        <taxon>Hexapoda</taxon>
        <taxon>Insecta</taxon>
        <taxon>Pterygota</taxon>
        <taxon>Neoptera</taxon>
        <taxon>Endopterygota</taxon>
        <taxon>Coleoptera</taxon>
        <taxon>Polyphaga</taxon>
        <taxon>Staphyliniformia</taxon>
        <taxon>Silphidae</taxon>
        <taxon>Nicrophorinae</taxon>
        <taxon>Nicrophorus</taxon>
    </lineage>
</organism>
<keyword evidence="4" id="KW-0444">Lipid biosynthesis</keyword>
<comment type="pathway">
    <text evidence="2">Lipid metabolism.</text>
</comment>
<evidence type="ECO:0000313" key="13">
    <source>
        <dbReference type="Proteomes" id="UP000695000"/>
    </source>
</evidence>
<evidence type="ECO:0000256" key="8">
    <source>
        <dbReference type="ARBA" id="ARBA00023239"/>
    </source>
</evidence>
<dbReference type="InterPro" id="IPR033177">
    <property type="entry name" value="PSD-B"/>
</dbReference>
<dbReference type="NCBIfam" id="TIGR00163">
    <property type="entry name" value="PS_decarb"/>
    <property type="match status" value="1"/>
</dbReference>
<evidence type="ECO:0000256" key="2">
    <source>
        <dbReference type="ARBA" id="ARBA00005189"/>
    </source>
</evidence>
<accession>A0ABM1MNF5</accession>
<protein>
    <recommendedName>
        <fullName evidence="3">phosphatidylserine decarboxylase</fullName>
        <ecNumber evidence="3">4.1.1.65</ecNumber>
    </recommendedName>
</protein>
<dbReference type="Proteomes" id="UP000695000">
    <property type="component" value="Unplaced"/>
</dbReference>
<dbReference type="EC" id="4.1.1.65" evidence="3"/>
<evidence type="ECO:0000256" key="1">
    <source>
        <dbReference type="ARBA" id="ARBA00001928"/>
    </source>
</evidence>
<evidence type="ECO:0000256" key="6">
    <source>
        <dbReference type="ARBA" id="ARBA00023098"/>
    </source>
</evidence>
<evidence type="ECO:0000256" key="12">
    <source>
        <dbReference type="ARBA" id="ARBA00045136"/>
    </source>
</evidence>
<keyword evidence="7" id="KW-0594">Phospholipid biosynthesis</keyword>
<evidence type="ECO:0000313" key="14">
    <source>
        <dbReference type="RefSeq" id="XP_017776105.1"/>
    </source>
</evidence>
<evidence type="ECO:0000256" key="5">
    <source>
        <dbReference type="ARBA" id="ARBA00022793"/>
    </source>
</evidence>
<evidence type="ECO:0000256" key="9">
    <source>
        <dbReference type="ARBA" id="ARBA00023264"/>
    </source>
</evidence>
<proteinExistence type="predicted"/>
<comment type="cofactor">
    <cofactor evidence="1">
        <name>pyruvate</name>
        <dbReference type="ChEBI" id="CHEBI:15361"/>
    </cofactor>
</comment>
<dbReference type="PANTHER" id="PTHR10067">
    <property type="entry name" value="PHOSPHATIDYLSERINE DECARBOXYLASE"/>
    <property type="match status" value="1"/>
</dbReference>
<evidence type="ECO:0000256" key="10">
    <source>
        <dbReference type="ARBA" id="ARBA00023317"/>
    </source>
</evidence>
<gene>
    <name evidence="14" type="primary">LOC108562324</name>
</gene>
<keyword evidence="8" id="KW-0456">Lyase</keyword>
<evidence type="ECO:0000256" key="11">
    <source>
        <dbReference type="ARBA" id="ARBA00024326"/>
    </source>
</evidence>
<evidence type="ECO:0000256" key="3">
    <source>
        <dbReference type="ARBA" id="ARBA00012243"/>
    </source>
</evidence>
<dbReference type="GeneID" id="108562324"/>